<proteinExistence type="predicted"/>
<evidence type="ECO:0000313" key="2">
    <source>
        <dbReference type="Proteomes" id="UP000762676"/>
    </source>
</evidence>
<protein>
    <recommendedName>
        <fullName evidence="3">CST complex subunit Stn1 N-terminal domain-containing protein</fullName>
    </recommendedName>
</protein>
<dbReference type="InterPro" id="IPR012340">
    <property type="entry name" value="NA-bd_OB-fold"/>
</dbReference>
<dbReference type="InterPro" id="IPR029146">
    <property type="entry name" value="Ten1_animal_plant"/>
</dbReference>
<comment type="caution">
    <text evidence="1">The sequence shown here is derived from an EMBL/GenBank/DDBJ whole genome shotgun (WGS) entry which is preliminary data.</text>
</comment>
<accession>A0AAV4HJS3</accession>
<dbReference type="EMBL" id="BMAT01002057">
    <property type="protein sequence ID" value="GFR98143.1"/>
    <property type="molecule type" value="Genomic_DNA"/>
</dbReference>
<dbReference type="GO" id="GO:1990879">
    <property type="term" value="C:CST complex"/>
    <property type="evidence" value="ECO:0007669"/>
    <property type="project" value="InterPro"/>
</dbReference>
<dbReference type="Pfam" id="PF15490">
    <property type="entry name" value="Ten1_2"/>
    <property type="match status" value="1"/>
</dbReference>
<evidence type="ECO:0000313" key="1">
    <source>
        <dbReference type="EMBL" id="GFR98143.1"/>
    </source>
</evidence>
<organism evidence="1 2">
    <name type="scientific">Elysia marginata</name>
    <dbReference type="NCBI Taxonomy" id="1093978"/>
    <lineage>
        <taxon>Eukaryota</taxon>
        <taxon>Metazoa</taxon>
        <taxon>Spiralia</taxon>
        <taxon>Lophotrochozoa</taxon>
        <taxon>Mollusca</taxon>
        <taxon>Gastropoda</taxon>
        <taxon>Heterobranchia</taxon>
        <taxon>Euthyneura</taxon>
        <taxon>Panpulmonata</taxon>
        <taxon>Sacoglossa</taxon>
        <taxon>Placobranchoidea</taxon>
        <taxon>Plakobranchidae</taxon>
        <taxon>Elysia</taxon>
    </lineage>
</organism>
<reference evidence="1 2" key="1">
    <citation type="journal article" date="2021" name="Elife">
        <title>Chloroplast acquisition without the gene transfer in kleptoplastic sea slugs, Plakobranchus ocellatus.</title>
        <authorList>
            <person name="Maeda T."/>
            <person name="Takahashi S."/>
            <person name="Yoshida T."/>
            <person name="Shimamura S."/>
            <person name="Takaki Y."/>
            <person name="Nagai Y."/>
            <person name="Toyoda A."/>
            <person name="Suzuki Y."/>
            <person name="Arimoto A."/>
            <person name="Ishii H."/>
            <person name="Satoh N."/>
            <person name="Nishiyama T."/>
            <person name="Hasebe M."/>
            <person name="Maruyama T."/>
            <person name="Minagawa J."/>
            <person name="Obokata J."/>
            <person name="Shigenobu S."/>
        </authorList>
    </citation>
    <scope>NUCLEOTIDE SEQUENCE [LARGE SCALE GENOMIC DNA]</scope>
</reference>
<dbReference type="AlphaFoldDB" id="A0AAV4HJS3"/>
<dbReference type="Gene3D" id="2.40.50.140">
    <property type="entry name" value="Nucleic acid-binding proteins"/>
    <property type="match status" value="1"/>
</dbReference>
<name>A0AAV4HJS3_9GAST</name>
<gene>
    <name evidence="1" type="ORF">ElyMa_001011100</name>
</gene>
<keyword evidence="2" id="KW-1185">Reference proteome</keyword>
<dbReference type="Proteomes" id="UP000762676">
    <property type="component" value="Unassembled WGS sequence"/>
</dbReference>
<dbReference type="GO" id="GO:0003697">
    <property type="term" value="F:single-stranded DNA binding"/>
    <property type="evidence" value="ECO:0007669"/>
    <property type="project" value="InterPro"/>
</dbReference>
<evidence type="ECO:0008006" key="3">
    <source>
        <dbReference type="Google" id="ProtNLM"/>
    </source>
</evidence>
<sequence length="176" mass="19659">METRQYYRIKLPNHGVPSFISDLTSLSSSLCGKSVRVIGRVEQYNASSNEAMLSEPNNSSAKLLVNASFTDADNFRPGSLVMLIGELEVASPMFSVIDTKRAKLDNVTHRNCRDLDNNMRDGLDGDEDDTQGSTQQEISVKLTARVAHCVDRLDYSVYRQAVQVWRDLGRSCLHSE</sequence>